<comment type="caution">
    <text evidence="1">The sequence shown here is derived from an EMBL/GenBank/DDBJ whole genome shotgun (WGS) entry which is preliminary data.</text>
</comment>
<evidence type="ECO:0000313" key="2">
    <source>
        <dbReference type="Proteomes" id="UP000031670"/>
    </source>
</evidence>
<gene>
    <name evidence="1" type="ORF">JCM19232_587</name>
</gene>
<organism evidence="1 2">
    <name type="scientific">Vibrio ishigakensis</name>
    <dbReference type="NCBI Taxonomy" id="1481914"/>
    <lineage>
        <taxon>Bacteria</taxon>
        <taxon>Pseudomonadati</taxon>
        <taxon>Pseudomonadota</taxon>
        <taxon>Gammaproteobacteria</taxon>
        <taxon>Vibrionales</taxon>
        <taxon>Vibrionaceae</taxon>
        <taxon>Vibrio</taxon>
    </lineage>
</organism>
<reference evidence="1 2" key="1">
    <citation type="submission" date="2015-01" db="EMBL/GenBank/DDBJ databases">
        <title>Vibrio sp. C5 JCM 19232 whole genome shotgun sequence.</title>
        <authorList>
            <person name="Sawabe T."/>
            <person name="Meirelles P."/>
            <person name="Feng G."/>
            <person name="Sayaka M."/>
            <person name="Hattori M."/>
            <person name="Ohkuma M."/>
        </authorList>
    </citation>
    <scope>NUCLEOTIDE SEQUENCE [LARGE SCALE GENOMIC DNA]</scope>
    <source>
        <strain evidence="1 2">JCM19232</strain>
    </source>
</reference>
<evidence type="ECO:0000313" key="1">
    <source>
        <dbReference type="EMBL" id="GAM60254.1"/>
    </source>
</evidence>
<dbReference type="AlphaFoldDB" id="A0A0B8PBF9"/>
<name>A0A0B8PBF9_9VIBR</name>
<dbReference type="Proteomes" id="UP000031670">
    <property type="component" value="Unassembled WGS sequence"/>
</dbReference>
<reference evidence="1 2" key="2">
    <citation type="submission" date="2015-01" db="EMBL/GenBank/DDBJ databases">
        <authorList>
            <consortium name="NBRP consortium"/>
            <person name="Sawabe T."/>
            <person name="Meirelles P."/>
            <person name="Feng G."/>
            <person name="Sayaka M."/>
            <person name="Hattori M."/>
            <person name="Ohkuma M."/>
        </authorList>
    </citation>
    <scope>NUCLEOTIDE SEQUENCE [LARGE SCALE GENOMIC DNA]</scope>
    <source>
        <strain evidence="1 2">JCM19232</strain>
    </source>
</reference>
<sequence length="136" mass="15457">MLISEGDTVVDKYFAVEQFATHFDNPSSQLVWLGSNPPIKERTTAYNMQLPELRISEGSHMGGLFSPDNPEYGIHGKNRLCNNGQGPELEARCLAGDEVWYSSYGYMEDGKIHARLTYNPYFDESIERMEQVLESK</sequence>
<dbReference type="EMBL" id="BBSA01000001">
    <property type="protein sequence ID" value="GAM60254.1"/>
    <property type="molecule type" value="Genomic_DNA"/>
</dbReference>
<protein>
    <submittedName>
        <fullName evidence="1">Lysophospholipase</fullName>
    </submittedName>
</protein>
<accession>A0A0B8PBF9</accession>
<proteinExistence type="predicted"/>